<organism evidence="2 3">
    <name type="scientific">Prauserella cavernicola</name>
    <dbReference type="NCBI Taxonomy" id="2800127"/>
    <lineage>
        <taxon>Bacteria</taxon>
        <taxon>Bacillati</taxon>
        <taxon>Actinomycetota</taxon>
        <taxon>Actinomycetes</taxon>
        <taxon>Pseudonocardiales</taxon>
        <taxon>Pseudonocardiaceae</taxon>
        <taxon>Prauserella</taxon>
    </lineage>
</organism>
<reference evidence="2" key="1">
    <citation type="submission" date="2020-12" db="EMBL/GenBank/DDBJ databases">
        <title>Prauserella sp. ASG 168, a novel actinomycete isolated from cave rock.</title>
        <authorList>
            <person name="Suriyachadkun C."/>
        </authorList>
    </citation>
    <scope>NUCLEOTIDE SEQUENCE</scope>
    <source>
        <strain evidence="2">ASG 168</strain>
    </source>
</reference>
<keyword evidence="3" id="KW-1185">Reference proteome</keyword>
<dbReference type="RefSeq" id="WP_200313527.1">
    <property type="nucleotide sequence ID" value="NZ_JAENJH010000001.1"/>
</dbReference>
<gene>
    <name evidence="2" type="ORF">JHE00_00275</name>
</gene>
<comment type="caution">
    <text evidence="2">The sequence shown here is derived from an EMBL/GenBank/DDBJ whole genome shotgun (WGS) entry which is preliminary data.</text>
</comment>
<proteinExistence type="predicted"/>
<name>A0A934V393_9PSEU</name>
<feature type="region of interest" description="Disordered" evidence="1">
    <location>
        <begin position="1"/>
        <end position="77"/>
    </location>
</feature>
<accession>A0A934V393</accession>
<sequence>MLVGVVPGCGTGAEMPTTDEAISPEDTAKPRVRARVIWSRSPGSGGEQPQPRGTTVDRIDLPGPERDVHPRLPRFDDHRHPHAVLALACPGNSGARMLRSRAPLR</sequence>
<dbReference type="AlphaFoldDB" id="A0A934V393"/>
<evidence type="ECO:0000313" key="3">
    <source>
        <dbReference type="Proteomes" id="UP000635245"/>
    </source>
</evidence>
<dbReference type="EMBL" id="JAENJH010000001">
    <property type="protein sequence ID" value="MBK1782740.1"/>
    <property type="molecule type" value="Genomic_DNA"/>
</dbReference>
<evidence type="ECO:0000313" key="2">
    <source>
        <dbReference type="EMBL" id="MBK1782740.1"/>
    </source>
</evidence>
<dbReference type="Proteomes" id="UP000635245">
    <property type="component" value="Unassembled WGS sequence"/>
</dbReference>
<evidence type="ECO:0000256" key="1">
    <source>
        <dbReference type="SAM" id="MobiDB-lite"/>
    </source>
</evidence>
<feature type="compositionally biased region" description="Basic and acidic residues" evidence="1">
    <location>
        <begin position="55"/>
        <end position="77"/>
    </location>
</feature>
<protein>
    <submittedName>
        <fullName evidence="2">Uncharacterized protein</fullName>
    </submittedName>
</protein>